<evidence type="ECO:0000256" key="1">
    <source>
        <dbReference type="ARBA" id="ARBA00022723"/>
    </source>
</evidence>
<dbReference type="InterPro" id="IPR026521">
    <property type="entry name" value="THAP2"/>
</dbReference>
<name>A0AAQ5YNW3_AMPOC</name>
<dbReference type="PROSITE" id="PS50950">
    <property type="entry name" value="ZF_THAP"/>
    <property type="match status" value="1"/>
</dbReference>
<dbReference type="SMART" id="SM00980">
    <property type="entry name" value="THAP"/>
    <property type="match status" value="1"/>
</dbReference>
<dbReference type="Proteomes" id="UP001501940">
    <property type="component" value="Chromosome 16"/>
</dbReference>
<keyword evidence="2 5" id="KW-0863">Zinc-finger</keyword>
<keyword evidence="8" id="KW-1185">Reference proteome</keyword>
<dbReference type="SUPFAM" id="SSF57716">
    <property type="entry name" value="Glucocorticoid receptor-like (DNA-binding domain)"/>
    <property type="match status" value="1"/>
</dbReference>
<dbReference type="GeneTree" id="ENSGT01150000287118"/>
<reference evidence="7" key="2">
    <citation type="submission" date="2025-08" db="UniProtKB">
        <authorList>
            <consortium name="Ensembl"/>
        </authorList>
    </citation>
    <scope>IDENTIFICATION</scope>
</reference>
<evidence type="ECO:0000256" key="2">
    <source>
        <dbReference type="ARBA" id="ARBA00022771"/>
    </source>
</evidence>
<evidence type="ECO:0000313" key="8">
    <source>
        <dbReference type="Proteomes" id="UP001501940"/>
    </source>
</evidence>
<feature type="domain" description="THAP-type" evidence="6">
    <location>
        <begin position="1"/>
        <end position="81"/>
    </location>
</feature>
<organism evidence="7 8">
    <name type="scientific">Amphiprion ocellaris</name>
    <name type="common">Clown anemonefish</name>
    <dbReference type="NCBI Taxonomy" id="80972"/>
    <lineage>
        <taxon>Eukaryota</taxon>
        <taxon>Metazoa</taxon>
        <taxon>Chordata</taxon>
        <taxon>Craniata</taxon>
        <taxon>Vertebrata</taxon>
        <taxon>Euteleostomi</taxon>
        <taxon>Actinopterygii</taxon>
        <taxon>Neopterygii</taxon>
        <taxon>Teleostei</taxon>
        <taxon>Neoteleostei</taxon>
        <taxon>Acanthomorphata</taxon>
        <taxon>Ovalentaria</taxon>
        <taxon>Pomacentridae</taxon>
        <taxon>Amphiprion</taxon>
    </lineage>
</organism>
<dbReference type="InterPro" id="IPR038441">
    <property type="entry name" value="THAP_Znf_sf"/>
</dbReference>
<dbReference type="Ensembl" id="ENSAOCT00000035821.1">
    <property type="protein sequence ID" value="ENSAOCP00000053270.1"/>
    <property type="gene ID" value="ENSAOCG00000025582.1"/>
</dbReference>
<reference evidence="7 8" key="1">
    <citation type="submission" date="2022-01" db="EMBL/GenBank/DDBJ databases">
        <title>A chromosome-scale genome assembly of the false clownfish, Amphiprion ocellaris.</title>
        <authorList>
            <person name="Ryu T."/>
        </authorList>
    </citation>
    <scope>NUCLEOTIDE SEQUENCE [LARGE SCALE GENOMIC DNA]</scope>
</reference>
<keyword evidence="3" id="KW-0862">Zinc</keyword>
<accession>A0AAQ5YNW3</accession>
<dbReference type="PANTHER" id="PTHR47696">
    <property type="entry name" value="THAP DOMAIN-CONTAINING PROTEIN 2"/>
    <property type="match status" value="1"/>
</dbReference>
<evidence type="ECO:0000256" key="3">
    <source>
        <dbReference type="ARBA" id="ARBA00022833"/>
    </source>
</evidence>
<protein>
    <recommendedName>
        <fullName evidence="6">THAP-type domain-containing protein</fullName>
    </recommendedName>
</protein>
<reference evidence="7" key="3">
    <citation type="submission" date="2025-09" db="UniProtKB">
        <authorList>
            <consortium name="Ensembl"/>
        </authorList>
    </citation>
    <scope>IDENTIFICATION</scope>
</reference>
<dbReference type="GO" id="GO:0003677">
    <property type="term" value="F:DNA binding"/>
    <property type="evidence" value="ECO:0007669"/>
    <property type="project" value="UniProtKB-UniRule"/>
</dbReference>
<dbReference type="PANTHER" id="PTHR47696:SF2">
    <property type="entry name" value="PROVISIONAL ORTHOLOG OF THAP DOMAIN CONTAINING 1"/>
    <property type="match status" value="1"/>
</dbReference>
<dbReference type="GO" id="GO:0008270">
    <property type="term" value="F:zinc ion binding"/>
    <property type="evidence" value="ECO:0007669"/>
    <property type="project" value="UniProtKB-KW"/>
</dbReference>
<keyword evidence="1" id="KW-0479">Metal-binding</keyword>
<proteinExistence type="predicted"/>
<dbReference type="AlphaFoldDB" id="A0AAQ5YNW3"/>
<evidence type="ECO:0000313" key="7">
    <source>
        <dbReference type="Ensembl" id="ENSAOCP00000053270.1"/>
    </source>
</evidence>
<sequence length="175" mass="20238">MPSHCATYNCTLCRKIETSKPGMTFHRFPRDYGLRRKWEVALRREGFAANDEWVLCSDHFKPVSLTGLGRFVGLDLVSSVFNFTAHLGRVLQHVGKKNPIDYSVVQKVQNDRMLPKIVMYDVVQKCHSAVYCQNSMLFKKTSEYNMSSKKYYRIILHCTSKSIVIFKTVQILICC</sequence>
<evidence type="ECO:0000256" key="4">
    <source>
        <dbReference type="ARBA" id="ARBA00023125"/>
    </source>
</evidence>
<keyword evidence="4 5" id="KW-0238">DNA-binding</keyword>
<dbReference type="InterPro" id="IPR006612">
    <property type="entry name" value="THAP_Znf"/>
</dbReference>
<evidence type="ECO:0000256" key="5">
    <source>
        <dbReference type="PROSITE-ProRule" id="PRU00309"/>
    </source>
</evidence>
<dbReference type="Pfam" id="PF05485">
    <property type="entry name" value="THAP"/>
    <property type="match status" value="1"/>
</dbReference>
<dbReference type="Gene3D" id="6.20.210.20">
    <property type="entry name" value="THAP domain"/>
    <property type="match status" value="1"/>
</dbReference>
<evidence type="ECO:0000259" key="6">
    <source>
        <dbReference type="PROSITE" id="PS50950"/>
    </source>
</evidence>